<accession>A0A2T8HLQ3</accession>
<keyword evidence="3" id="KW-0732">Signal</keyword>
<gene>
    <name evidence="8" type="ORF">DC487_01690</name>
</gene>
<keyword evidence="9" id="KW-1185">Reference proteome</keyword>
<evidence type="ECO:0000256" key="2">
    <source>
        <dbReference type="ARBA" id="ARBA00006275"/>
    </source>
</evidence>
<keyword evidence="4" id="KW-0472">Membrane</keyword>
<dbReference type="PROSITE" id="PS51257">
    <property type="entry name" value="PROKAR_LIPOPROTEIN"/>
    <property type="match status" value="1"/>
</dbReference>
<dbReference type="GO" id="GO:0009279">
    <property type="term" value="C:cell outer membrane"/>
    <property type="evidence" value="ECO:0007669"/>
    <property type="project" value="UniProtKB-SubCell"/>
</dbReference>
<comment type="subcellular location">
    <subcellularLocation>
        <location evidence="1">Cell outer membrane</location>
    </subcellularLocation>
</comment>
<dbReference type="InterPro" id="IPR033985">
    <property type="entry name" value="SusD-like_N"/>
</dbReference>
<dbReference type="EMBL" id="QDKG01000001">
    <property type="protein sequence ID" value="PVH26365.1"/>
    <property type="molecule type" value="Genomic_DNA"/>
</dbReference>
<dbReference type="RefSeq" id="WP_116774231.1">
    <property type="nucleotide sequence ID" value="NZ_QDKG01000001.1"/>
</dbReference>
<dbReference type="AlphaFoldDB" id="A0A2T8HLQ3"/>
<reference evidence="8 9" key="1">
    <citation type="submission" date="2018-04" db="EMBL/GenBank/DDBJ databases">
        <title>Sphingobacterium cortibacter sp. nov.</title>
        <authorList>
            <person name="Li Y."/>
        </authorList>
    </citation>
    <scope>NUCLEOTIDE SEQUENCE [LARGE SCALE GENOMIC DNA]</scope>
    <source>
        <strain evidence="8 9">2c-3</strain>
    </source>
</reference>
<organism evidence="8 9">
    <name type="scientific">Sphingobacterium corticibacter</name>
    <dbReference type="NCBI Taxonomy" id="2171749"/>
    <lineage>
        <taxon>Bacteria</taxon>
        <taxon>Pseudomonadati</taxon>
        <taxon>Bacteroidota</taxon>
        <taxon>Sphingobacteriia</taxon>
        <taxon>Sphingobacteriales</taxon>
        <taxon>Sphingobacteriaceae</taxon>
        <taxon>Sphingobacterium</taxon>
    </lineage>
</organism>
<evidence type="ECO:0000259" key="6">
    <source>
        <dbReference type="Pfam" id="PF07980"/>
    </source>
</evidence>
<evidence type="ECO:0000256" key="3">
    <source>
        <dbReference type="ARBA" id="ARBA00022729"/>
    </source>
</evidence>
<evidence type="ECO:0000259" key="7">
    <source>
        <dbReference type="Pfam" id="PF14322"/>
    </source>
</evidence>
<evidence type="ECO:0000256" key="4">
    <source>
        <dbReference type="ARBA" id="ARBA00023136"/>
    </source>
</evidence>
<feature type="domain" description="RagB/SusD" evidence="6">
    <location>
        <begin position="305"/>
        <end position="453"/>
    </location>
</feature>
<dbReference type="Proteomes" id="UP000245627">
    <property type="component" value="Unassembled WGS sequence"/>
</dbReference>
<evidence type="ECO:0000256" key="5">
    <source>
        <dbReference type="ARBA" id="ARBA00023237"/>
    </source>
</evidence>
<dbReference type="InterPro" id="IPR011990">
    <property type="entry name" value="TPR-like_helical_dom_sf"/>
</dbReference>
<dbReference type="Gene3D" id="1.25.40.390">
    <property type="match status" value="1"/>
</dbReference>
<dbReference type="OrthoDB" id="5694214at2"/>
<comment type="caution">
    <text evidence="8">The sequence shown here is derived from an EMBL/GenBank/DDBJ whole genome shotgun (WGS) entry which is preliminary data.</text>
</comment>
<evidence type="ECO:0008006" key="10">
    <source>
        <dbReference type="Google" id="ProtNLM"/>
    </source>
</evidence>
<dbReference type="InterPro" id="IPR012944">
    <property type="entry name" value="SusD_RagB_dom"/>
</dbReference>
<dbReference type="CDD" id="cd08977">
    <property type="entry name" value="SusD"/>
    <property type="match status" value="1"/>
</dbReference>
<comment type="similarity">
    <text evidence="2">Belongs to the SusD family.</text>
</comment>
<evidence type="ECO:0000313" key="9">
    <source>
        <dbReference type="Proteomes" id="UP000245627"/>
    </source>
</evidence>
<sequence>MKFNIFKTICAVGVVAFLTSCDSKLELLPRDAVSPELVGGPEGEKLLNGIYDAFQNGNLGSGYAYLSYVTEDLSADNLKYRATFFQHGEVDNNAILLENVLVSRYFNFPYVAIQRANDLIEIVNNAAGIDEASKTKLLGTAYFFRAYGYYRLVTIFGAVPIVPNRDIVELPRNSVDEVYAQIISDLEASIANPAPFSNSNYVSVEAAKALLARVYLIRGDKASAKRYALEVINSGKFAIESNYANMFTTPFTSNEHIFKIANTAVEGANALDFFLQHPDMPGGGRAELPVDESLIAAYESGDTRKAASVTEIVAPAANPGWYSKKYQDPSGNGAHPYYILRLAEMYLIAAEADVETAPATALTNVNIVRTNRGLNALTSVTLQDIIKERRVEFAFENLRWMDMRRTPSATNPTKSMATVFLEAKGRSANDELYPIPQSAINTNPLLLPNNPGYN</sequence>
<dbReference type="Pfam" id="PF07980">
    <property type="entry name" value="SusD_RagB"/>
    <property type="match status" value="1"/>
</dbReference>
<evidence type="ECO:0000313" key="8">
    <source>
        <dbReference type="EMBL" id="PVH26365.1"/>
    </source>
</evidence>
<name>A0A2T8HLQ3_9SPHI</name>
<evidence type="ECO:0000256" key="1">
    <source>
        <dbReference type="ARBA" id="ARBA00004442"/>
    </source>
</evidence>
<protein>
    <recommendedName>
        <fullName evidence="10">RagB/SusD family nutrient uptake outer membrane protein</fullName>
    </recommendedName>
</protein>
<keyword evidence="5" id="KW-0998">Cell outer membrane</keyword>
<dbReference type="SUPFAM" id="SSF48452">
    <property type="entry name" value="TPR-like"/>
    <property type="match status" value="1"/>
</dbReference>
<proteinExistence type="inferred from homology"/>
<dbReference type="Pfam" id="PF14322">
    <property type="entry name" value="SusD-like_3"/>
    <property type="match status" value="1"/>
</dbReference>
<feature type="domain" description="SusD-like N-terminal" evidence="7">
    <location>
        <begin position="65"/>
        <end position="216"/>
    </location>
</feature>